<organism evidence="5 6">
    <name type="scientific">Herbaspirillum lusitanum</name>
    <dbReference type="NCBI Taxonomy" id="213312"/>
    <lineage>
        <taxon>Bacteria</taxon>
        <taxon>Pseudomonadati</taxon>
        <taxon>Pseudomonadota</taxon>
        <taxon>Betaproteobacteria</taxon>
        <taxon>Burkholderiales</taxon>
        <taxon>Oxalobacteraceae</taxon>
        <taxon>Herbaspirillum</taxon>
    </lineage>
</organism>
<dbReference type="CDD" id="cd12914">
    <property type="entry name" value="PDC1_DGC_like"/>
    <property type="match status" value="1"/>
</dbReference>
<dbReference type="CDD" id="cd12915">
    <property type="entry name" value="PDC2_DGC_like"/>
    <property type="match status" value="1"/>
</dbReference>
<feature type="transmembrane region" description="Helical" evidence="3">
    <location>
        <begin position="267"/>
        <end position="288"/>
    </location>
</feature>
<evidence type="ECO:0000256" key="3">
    <source>
        <dbReference type="SAM" id="Phobius"/>
    </source>
</evidence>
<dbReference type="NCBIfam" id="TIGR00254">
    <property type="entry name" value="GGDEF"/>
    <property type="match status" value="1"/>
</dbReference>
<dbReference type="Gene3D" id="3.30.450.20">
    <property type="entry name" value="PAS domain"/>
    <property type="match status" value="2"/>
</dbReference>
<dbReference type="PANTHER" id="PTHR45138">
    <property type="entry name" value="REGULATORY COMPONENTS OF SENSORY TRANSDUCTION SYSTEM"/>
    <property type="match status" value="1"/>
</dbReference>
<dbReference type="SUPFAM" id="SSF55073">
    <property type="entry name" value="Nucleotide cyclase"/>
    <property type="match status" value="1"/>
</dbReference>
<dbReference type="CDD" id="cd01949">
    <property type="entry name" value="GGDEF"/>
    <property type="match status" value="1"/>
</dbReference>
<keyword evidence="3" id="KW-0812">Transmembrane</keyword>
<dbReference type="InterPro" id="IPR054327">
    <property type="entry name" value="His-kinase-like_sensor"/>
</dbReference>
<dbReference type="EC" id="2.7.7.65" evidence="1"/>
<accession>A0ABW9A9R5</accession>
<evidence type="ECO:0000259" key="4">
    <source>
        <dbReference type="PROSITE" id="PS50887"/>
    </source>
</evidence>
<dbReference type="InterPro" id="IPR000160">
    <property type="entry name" value="GGDEF_dom"/>
</dbReference>
<dbReference type="InterPro" id="IPR043128">
    <property type="entry name" value="Rev_trsase/Diguanyl_cyclase"/>
</dbReference>
<dbReference type="Gene3D" id="3.30.70.270">
    <property type="match status" value="1"/>
</dbReference>
<name>A0ABW9A9R5_9BURK</name>
<proteinExistence type="predicted"/>
<protein>
    <recommendedName>
        <fullName evidence="1">diguanylate cyclase</fullName>
        <ecNumber evidence="1">2.7.7.65</ecNumber>
    </recommendedName>
</protein>
<gene>
    <name evidence="5" type="ORF">PQR62_12955</name>
</gene>
<dbReference type="GO" id="GO:0052621">
    <property type="term" value="F:diguanylate cyclase activity"/>
    <property type="evidence" value="ECO:0007669"/>
    <property type="project" value="UniProtKB-EC"/>
</dbReference>
<dbReference type="PROSITE" id="PS50887">
    <property type="entry name" value="GGDEF"/>
    <property type="match status" value="1"/>
</dbReference>
<feature type="domain" description="GGDEF" evidence="4">
    <location>
        <begin position="336"/>
        <end position="472"/>
    </location>
</feature>
<keyword evidence="3" id="KW-1133">Transmembrane helix</keyword>
<keyword evidence="6" id="KW-1185">Reference proteome</keyword>
<evidence type="ECO:0000256" key="2">
    <source>
        <dbReference type="ARBA" id="ARBA00034247"/>
    </source>
</evidence>
<dbReference type="EMBL" id="JAQQFM010000005">
    <property type="protein sequence ID" value="MFL9925179.1"/>
    <property type="molecule type" value="Genomic_DNA"/>
</dbReference>
<dbReference type="Pfam" id="PF22588">
    <property type="entry name" value="dCache_1_like"/>
    <property type="match status" value="1"/>
</dbReference>
<sequence>MVFGLCAWMLYKSHDEARHYAVETSQNITLIAQRDIQRNIEILSLSLDSLTHRYQHPSFRQLSREQQRSYLFGSTLPAKHVEVMAVLDHAGKVLVSSMPGDARNTYGDRPYFTEQRDKPDLGLYISKPIDAKFARGLQVIVLSKRLSNEDGSFAGVVLMALNLSYFRDLFSGLQLGEAGVMSLYSRDGVVYMRLPSTADAIGRDISTSPGFQQIKPMMARDSGSFVVRAITDGVQRLYAFRNIPGTELMVFVGRSEQDIFMHWRDSLYAVASLMLLFSIACVLLLRVVRREFRQRQEAEEKLRTLVRIDGLTGLLNRRALDDMLAALWGRCRRQEGSFSLLFIDVDYFKFYNDNYGHQQGDEVLVAVAQTIAGQLPRSSDIAARYGGEEFIVVLEETDADGALLVGEKIRAAIEQLNILHARSQCGHVTASIGAATYRRELYADIDAVLNAADAALYQAKADGRNRVCSAGPTRQGLL</sequence>
<keyword evidence="3" id="KW-0472">Membrane</keyword>
<evidence type="ECO:0000313" key="5">
    <source>
        <dbReference type="EMBL" id="MFL9925179.1"/>
    </source>
</evidence>
<evidence type="ECO:0000256" key="1">
    <source>
        <dbReference type="ARBA" id="ARBA00012528"/>
    </source>
</evidence>
<dbReference type="SMART" id="SM00267">
    <property type="entry name" value="GGDEF"/>
    <property type="match status" value="1"/>
</dbReference>
<comment type="catalytic activity">
    <reaction evidence="2">
        <text>2 GTP = 3',3'-c-di-GMP + 2 diphosphate</text>
        <dbReference type="Rhea" id="RHEA:24898"/>
        <dbReference type="ChEBI" id="CHEBI:33019"/>
        <dbReference type="ChEBI" id="CHEBI:37565"/>
        <dbReference type="ChEBI" id="CHEBI:58805"/>
        <dbReference type="EC" id="2.7.7.65"/>
    </reaction>
</comment>
<comment type="caution">
    <text evidence="5">The sequence shown here is derived from an EMBL/GenBank/DDBJ whole genome shotgun (WGS) entry which is preliminary data.</text>
</comment>
<keyword evidence="5" id="KW-0548">Nucleotidyltransferase</keyword>
<dbReference type="InterPro" id="IPR029787">
    <property type="entry name" value="Nucleotide_cyclase"/>
</dbReference>
<evidence type="ECO:0000313" key="6">
    <source>
        <dbReference type="Proteomes" id="UP001629246"/>
    </source>
</evidence>
<keyword evidence="5" id="KW-0808">Transferase</keyword>
<dbReference type="InterPro" id="IPR050469">
    <property type="entry name" value="Diguanylate_Cyclase"/>
</dbReference>
<dbReference type="PANTHER" id="PTHR45138:SF9">
    <property type="entry name" value="DIGUANYLATE CYCLASE DGCM-RELATED"/>
    <property type="match status" value="1"/>
</dbReference>
<reference evidence="5 6" key="1">
    <citation type="journal article" date="2024" name="Chem. Sci.">
        <title>Discovery of megapolipeptins by genome mining of a Burkholderiales bacteria collection.</title>
        <authorList>
            <person name="Paulo B.S."/>
            <person name="Recchia M.J.J."/>
            <person name="Lee S."/>
            <person name="Fergusson C.H."/>
            <person name="Romanowski S.B."/>
            <person name="Hernandez A."/>
            <person name="Krull N."/>
            <person name="Liu D.Y."/>
            <person name="Cavanagh H."/>
            <person name="Bos A."/>
            <person name="Gray C.A."/>
            <person name="Murphy B.T."/>
            <person name="Linington R.G."/>
            <person name="Eustaquio A.S."/>
        </authorList>
    </citation>
    <scope>NUCLEOTIDE SEQUENCE [LARGE SCALE GENOMIC DNA]</scope>
    <source>
        <strain evidence="5 6">RL21-008-BIB-A</strain>
    </source>
</reference>
<dbReference type="Pfam" id="PF00990">
    <property type="entry name" value="GGDEF"/>
    <property type="match status" value="1"/>
</dbReference>
<dbReference type="Proteomes" id="UP001629246">
    <property type="component" value="Unassembled WGS sequence"/>
</dbReference>